<name>A0A918G3Z0_9PSEU</name>
<evidence type="ECO:0000313" key="2">
    <source>
        <dbReference type="EMBL" id="GGS16023.1"/>
    </source>
</evidence>
<reference evidence="2" key="1">
    <citation type="journal article" date="2014" name="Int. J. Syst. Evol. Microbiol.">
        <title>Complete genome sequence of Corynebacterium casei LMG S-19264T (=DSM 44701T), isolated from a smear-ripened cheese.</title>
        <authorList>
            <consortium name="US DOE Joint Genome Institute (JGI-PGF)"/>
            <person name="Walter F."/>
            <person name="Albersmeier A."/>
            <person name="Kalinowski J."/>
            <person name="Ruckert C."/>
        </authorList>
    </citation>
    <scope>NUCLEOTIDE SEQUENCE</scope>
    <source>
        <strain evidence="2">JCM 3276</strain>
    </source>
</reference>
<evidence type="ECO:0000313" key="3">
    <source>
        <dbReference type="Proteomes" id="UP000660680"/>
    </source>
</evidence>
<comment type="caution">
    <text evidence="2">The sequence shown here is derived from an EMBL/GenBank/DDBJ whole genome shotgun (WGS) entry which is preliminary data.</text>
</comment>
<accession>A0A918G3Z0</accession>
<feature type="compositionally biased region" description="Basic and acidic residues" evidence="1">
    <location>
        <begin position="289"/>
        <end position="303"/>
    </location>
</feature>
<dbReference type="RefSeq" id="WP_189208651.1">
    <property type="nucleotide sequence ID" value="NZ_BMRB01000001.1"/>
</dbReference>
<evidence type="ECO:0000256" key="1">
    <source>
        <dbReference type="SAM" id="MobiDB-lite"/>
    </source>
</evidence>
<dbReference type="Proteomes" id="UP000660680">
    <property type="component" value="Unassembled WGS sequence"/>
</dbReference>
<proteinExistence type="predicted"/>
<reference evidence="2" key="2">
    <citation type="submission" date="2020-09" db="EMBL/GenBank/DDBJ databases">
        <authorList>
            <person name="Sun Q."/>
            <person name="Ohkuma M."/>
        </authorList>
    </citation>
    <scope>NUCLEOTIDE SEQUENCE</scope>
    <source>
        <strain evidence="2">JCM 3276</strain>
    </source>
</reference>
<gene>
    <name evidence="2" type="ORF">GCM10010171_05200</name>
</gene>
<sequence length="328" mass="36314">MAGPWPSEADIHTSADLLAQKFFELMVHTNPFGAETAHNWLATNKPMFHQRSESFITLDPQKIIDEMERVQSAASAVAYDLSEEFRAAMRQARDHLSDWLGPAADAFRQQLTHIEAFTNRHSDLITRSVGALGASVAVATHVRRDYLELADNTVSAIDKVIRDGEQSGAAFALKIGGGIAKTVIGALADPRTALATVAQGVIDFAVETVDYGIKGADFNEVLGSYVHEEDRLRRDYEAELDAISHSLRLADGDLADEAFSMYRPLPSNTDVDSPDFRYEHFFTKERLPDDEFNQRVENERERMAAGGSASSDISTSAVRRRLAPEEDR</sequence>
<keyword evidence="3" id="KW-1185">Reference proteome</keyword>
<protein>
    <submittedName>
        <fullName evidence="2">Uncharacterized protein</fullName>
    </submittedName>
</protein>
<dbReference type="AlphaFoldDB" id="A0A918G3Z0"/>
<feature type="region of interest" description="Disordered" evidence="1">
    <location>
        <begin position="289"/>
        <end position="328"/>
    </location>
</feature>
<dbReference type="EMBL" id="BMRB01000001">
    <property type="protein sequence ID" value="GGS16023.1"/>
    <property type="molecule type" value="Genomic_DNA"/>
</dbReference>
<feature type="compositionally biased region" description="Polar residues" evidence="1">
    <location>
        <begin position="308"/>
        <end position="317"/>
    </location>
</feature>
<organism evidence="2 3">
    <name type="scientific">Actinokineospora fastidiosa</name>
    <dbReference type="NCBI Taxonomy" id="1816"/>
    <lineage>
        <taxon>Bacteria</taxon>
        <taxon>Bacillati</taxon>
        <taxon>Actinomycetota</taxon>
        <taxon>Actinomycetes</taxon>
        <taxon>Pseudonocardiales</taxon>
        <taxon>Pseudonocardiaceae</taxon>
        <taxon>Actinokineospora</taxon>
    </lineage>
</organism>